<proteinExistence type="predicted"/>
<name>A0A0P0M2E7_PHOVU</name>
<reference evidence="1 2" key="2">
    <citation type="journal article" date="2016" name="Genome Biol. Evol.">
        <title>Extensive mobilome-driven genome diversification in mouse gut-associated Bacteroides vulgatus mpk.</title>
        <authorList>
            <person name="Lange A."/>
            <person name="Beier S."/>
            <person name="Steimle A."/>
            <person name="Autenrieth I.B."/>
            <person name="Huson D.H."/>
            <person name="Frick J.S."/>
        </authorList>
    </citation>
    <scope>NUCLEOTIDE SEQUENCE [LARGE SCALE GENOMIC DNA]</scope>
    <source>
        <strain evidence="2">mpk</strain>
    </source>
</reference>
<evidence type="ECO:0000313" key="2">
    <source>
        <dbReference type="Proteomes" id="UP000061587"/>
    </source>
</evidence>
<gene>
    <name evidence="1" type="ORF">BvMPK_2017</name>
</gene>
<dbReference type="AlphaFoldDB" id="A0A0P0M2E7"/>
<dbReference type="Proteomes" id="UP000061587">
    <property type="component" value="Chromosome"/>
</dbReference>
<reference evidence="2" key="1">
    <citation type="submission" date="2015-10" db="EMBL/GenBank/DDBJ databases">
        <title>Extensive mobilome-driven genome diversification in gut-associated Bacteroides vulgatus mpk.</title>
        <authorList>
            <person name="Beier S."/>
            <person name="Lange A."/>
            <person name="Huson D.H."/>
            <person name="Frick J.-S."/>
            <person name="Autenrieth I.B."/>
        </authorList>
    </citation>
    <scope>NUCLEOTIDE SEQUENCE [LARGE SCALE GENOMIC DNA]</scope>
    <source>
        <strain evidence="2">mpk</strain>
    </source>
</reference>
<protein>
    <submittedName>
        <fullName evidence="1">Uncharacterized protein</fullName>
    </submittedName>
</protein>
<organism evidence="1 2">
    <name type="scientific">Phocaeicola vulgatus</name>
    <name type="common">Bacteroides vulgatus</name>
    <dbReference type="NCBI Taxonomy" id="821"/>
    <lineage>
        <taxon>Bacteria</taxon>
        <taxon>Pseudomonadati</taxon>
        <taxon>Bacteroidota</taxon>
        <taxon>Bacteroidia</taxon>
        <taxon>Bacteroidales</taxon>
        <taxon>Bacteroidaceae</taxon>
        <taxon>Phocaeicola</taxon>
    </lineage>
</organism>
<dbReference type="EMBL" id="CP013020">
    <property type="protein sequence ID" value="ALK84619.1"/>
    <property type="molecule type" value="Genomic_DNA"/>
</dbReference>
<accession>A0A0P0M2E7</accession>
<dbReference type="PATRIC" id="fig|821.40.peg.2418"/>
<evidence type="ECO:0000313" key="1">
    <source>
        <dbReference type="EMBL" id="ALK84619.1"/>
    </source>
</evidence>
<sequence length="650" mass="74191">MINVMSKISEHIFGLYSQLVGDEIQPIDENVVDEAMGVINKINVTDDNSLFYFLSAINLLNAAIKTEKYKSRLFYEFIKTRVSAVADCVLKNATSFYDSKLYYDKNQKCLYFEVYGVIFSFHQIKETKQILIVAANNPPITWTGVRLQRIAQNIFLFAKEQLNTIQMQDQSPSIAPIKESKNTELLNKLVECPDCGKKISKSAFICPNCGHIPLYNIITNSYKVGDKVQISFNTNKVSGEIVNLTPVFATIKKRDETIITVRQTSIDSIQNILTTTEVENNFRDADSLSSQKVLDIFDLLLLKIFPILSINNRTLIPTNATIVDINDNGINITTDSGLSETLRGNFVNFKKKSCAPGSRLYCNRINENSTMFSLIETSYHDVMNLFRKALVYRKGVTAKRKKTMLAVLKFMMDEMTSKKEAYIEIEKFQKIILSYVGTDPDIFDDEAEEYDKSTNTPEDQSIKAIHPTNVELYKTESEKILENGGLQLKVMGKVDLDSIPYSKRTRFPKIIETSHTDNDSSQRKLVKPTILFSNEVTAFLSKKMPNLNESKCKQLEKELDTLIRNGQKEECLKRSYQIINTSRPTPKYLRSYLDRIVNTEIALNHTTEALQSLAYLIVLTEQQSDVNVNSIGHLYITMARLYQKDNNCRY</sequence>